<dbReference type="Pfam" id="PF05635">
    <property type="entry name" value="23S_rRNA_IVP"/>
    <property type="match status" value="1"/>
</dbReference>
<dbReference type="EMBL" id="CP149782">
    <property type="protein sequence ID" value="WYF45626.1"/>
    <property type="molecule type" value="Genomic_DNA"/>
</dbReference>
<accession>A0AAU6Q5V4</accession>
<dbReference type="PANTHER" id="PTHR38471:SF2">
    <property type="entry name" value="FOUR HELIX BUNDLE PROTEIN"/>
    <property type="match status" value="1"/>
</dbReference>
<dbReference type="NCBIfam" id="TIGR02436">
    <property type="entry name" value="four helix bundle protein"/>
    <property type="match status" value="1"/>
</dbReference>
<proteinExistence type="predicted"/>
<dbReference type="InterPro" id="IPR036583">
    <property type="entry name" value="23S_rRNA_IVS_sf"/>
</dbReference>
<dbReference type="PANTHER" id="PTHR38471">
    <property type="entry name" value="FOUR HELIX BUNDLE PROTEIN"/>
    <property type="match status" value="1"/>
</dbReference>
<dbReference type="Gene3D" id="1.20.1440.60">
    <property type="entry name" value="23S rRNA-intervening sequence"/>
    <property type="match status" value="1"/>
</dbReference>
<evidence type="ECO:0000313" key="1">
    <source>
        <dbReference type="EMBL" id="WYF45626.1"/>
    </source>
</evidence>
<organism evidence="1">
    <name type="scientific">Deinococcus sp. VB142</name>
    <dbReference type="NCBI Taxonomy" id="3112952"/>
    <lineage>
        <taxon>Bacteria</taxon>
        <taxon>Thermotogati</taxon>
        <taxon>Deinococcota</taxon>
        <taxon>Deinococci</taxon>
        <taxon>Deinococcales</taxon>
        <taxon>Deinococcaceae</taxon>
        <taxon>Deinococcus</taxon>
    </lineage>
</organism>
<dbReference type="InterPro" id="IPR012657">
    <property type="entry name" value="23S_rRNA-intervening_sequence"/>
</dbReference>
<sequence length="105" mass="11573">MKLAADIYTISREFPADERFGLINQIRRASTSVTLNIAEGSGRGSQKDFARFLMQARGSAYEVVAAPHLARQLNYLSPEAVIPLCDEAHTLSAKLMAFIHKLTPP</sequence>
<dbReference type="AlphaFoldDB" id="A0AAU6Q5V4"/>
<dbReference type="RefSeq" id="WP_339096922.1">
    <property type="nucleotide sequence ID" value="NZ_CP149782.1"/>
</dbReference>
<name>A0AAU6Q5V4_9DEIO</name>
<dbReference type="CDD" id="cd16377">
    <property type="entry name" value="23S_rRNA_IVP_like"/>
    <property type="match status" value="1"/>
</dbReference>
<protein>
    <submittedName>
        <fullName evidence="1">Four helix bundle protein</fullName>
    </submittedName>
</protein>
<dbReference type="SUPFAM" id="SSF158446">
    <property type="entry name" value="IVS-encoded protein-like"/>
    <property type="match status" value="1"/>
</dbReference>
<reference evidence="1" key="1">
    <citation type="submission" date="2024-03" db="EMBL/GenBank/DDBJ databases">
        <title>Deinococcus weizhi sp. nov., isolated from human skin.</title>
        <authorList>
            <person name="Wei Z."/>
            <person name="Tian F."/>
            <person name="Yang C."/>
            <person name="Xin L.T."/>
            <person name="Wen Z.J."/>
            <person name="Lan K.C."/>
            <person name="Yu L."/>
            <person name="Zhe W."/>
            <person name="Dan F.D."/>
            <person name="Jun W."/>
            <person name="Rui Z."/>
            <person name="Yong X.J."/>
            <person name="Ting Y."/>
            <person name="Wei X."/>
            <person name="Xu Z.G."/>
            <person name="Xin Z."/>
            <person name="Dong F.G."/>
            <person name="Ni X.M."/>
            <person name="Zheng M.G."/>
            <person name="Chun Y."/>
            <person name="Qian W.X."/>
        </authorList>
    </citation>
    <scope>NUCLEOTIDE SEQUENCE</scope>
    <source>
        <strain evidence="1">VB142</strain>
    </source>
</reference>
<gene>
    <name evidence="1" type="ORF">WDJ50_05775</name>
</gene>